<protein>
    <recommendedName>
        <fullName evidence="3">Winged helix-turn helix domain-containing protein</fullName>
    </recommendedName>
</protein>
<dbReference type="HOGENOM" id="CLU_177178_1_0_1"/>
<dbReference type="OrthoDB" id="3203937at2759"/>
<reference evidence="1 2" key="1">
    <citation type="submission" date="2014-04" db="EMBL/GenBank/DDBJ databases">
        <authorList>
            <consortium name="DOE Joint Genome Institute"/>
            <person name="Kuo A."/>
            <person name="Kohler A."/>
            <person name="Nagy L.G."/>
            <person name="Floudas D."/>
            <person name="Copeland A."/>
            <person name="Barry K.W."/>
            <person name="Cichocki N."/>
            <person name="Veneault-Fourrey C."/>
            <person name="LaButti K."/>
            <person name="Lindquist E.A."/>
            <person name="Lipzen A."/>
            <person name="Lundell T."/>
            <person name="Morin E."/>
            <person name="Murat C."/>
            <person name="Sun H."/>
            <person name="Tunlid A."/>
            <person name="Henrissat B."/>
            <person name="Grigoriev I.V."/>
            <person name="Hibbett D.S."/>
            <person name="Martin F."/>
            <person name="Nordberg H.P."/>
            <person name="Cantor M.N."/>
            <person name="Hua S.X."/>
        </authorList>
    </citation>
    <scope>NUCLEOTIDE SEQUENCE [LARGE SCALE GENOMIC DNA]</scope>
    <source>
        <strain evidence="1 2">Foug A</strain>
    </source>
</reference>
<evidence type="ECO:0008006" key="3">
    <source>
        <dbReference type="Google" id="ProtNLM"/>
    </source>
</evidence>
<proteinExistence type="predicted"/>
<accession>A0A0C3D3W8</accession>
<dbReference type="InParanoid" id="A0A0C3D3W8"/>
<organism evidence="1 2">
    <name type="scientific">Scleroderma citrinum Foug A</name>
    <dbReference type="NCBI Taxonomy" id="1036808"/>
    <lineage>
        <taxon>Eukaryota</taxon>
        <taxon>Fungi</taxon>
        <taxon>Dikarya</taxon>
        <taxon>Basidiomycota</taxon>
        <taxon>Agaricomycotina</taxon>
        <taxon>Agaricomycetes</taxon>
        <taxon>Agaricomycetidae</taxon>
        <taxon>Boletales</taxon>
        <taxon>Sclerodermatineae</taxon>
        <taxon>Sclerodermataceae</taxon>
        <taxon>Scleroderma</taxon>
    </lineage>
</organism>
<name>A0A0C3D3W8_9AGAM</name>
<keyword evidence="2" id="KW-1185">Reference proteome</keyword>
<evidence type="ECO:0000313" key="2">
    <source>
        <dbReference type="Proteomes" id="UP000053989"/>
    </source>
</evidence>
<dbReference type="STRING" id="1036808.A0A0C3D3W8"/>
<dbReference type="AlphaFoldDB" id="A0A0C3D3W8"/>
<sequence>MIYLALTYDSLQFLLGVVQNTPDLYLDELQEMLAVSCGTNVSRTTVWRTLHRTGYMMKKV</sequence>
<reference evidence="2" key="2">
    <citation type="submission" date="2015-01" db="EMBL/GenBank/DDBJ databases">
        <title>Evolutionary Origins and Diversification of the Mycorrhizal Mutualists.</title>
        <authorList>
            <consortium name="DOE Joint Genome Institute"/>
            <consortium name="Mycorrhizal Genomics Consortium"/>
            <person name="Kohler A."/>
            <person name="Kuo A."/>
            <person name="Nagy L.G."/>
            <person name="Floudas D."/>
            <person name="Copeland A."/>
            <person name="Barry K.W."/>
            <person name="Cichocki N."/>
            <person name="Veneault-Fourrey C."/>
            <person name="LaButti K."/>
            <person name="Lindquist E.A."/>
            <person name="Lipzen A."/>
            <person name="Lundell T."/>
            <person name="Morin E."/>
            <person name="Murat C."/>
            <person name="Riley R."/>
            <person name="Ohm R."/>
            <person name="Sun H."/>
            <person name="Tunlid A."/>
            <person name="Henrissat B."/>
            <person name="Grigoriev I.V."/>
            <person name="Hibbett D.S."/>
            <person name="Martin F."/>
        </authorList>
    </citation>
    <scope>NUCLEOTIDE SEQUENCE [LARGE SCALE GENOMIC DNA]</scope>
    <source>
        <strain evidence="2">Foug A</strain>
    </source>
</reference>
<dbReference type="EMBL" id="KN822134">
    <property type="protein sequence ID" value="KIM55490.1"/>
    <property type="molecule type" value="Genomic_DNA"/>
</dbReference>
<dbReference type="Proteomes" id="UP000053989">
    <property type="component" value="Unassembled WGS sequence"/>
</dbReference>
<evidence type="ECO:0000313" key="1">
    <source>
        <dbReference type="EMBL" id="KIM55490.1"/>
    </source>
</evidence>
<gene>
    <name evidence="1" type="ORF">SCLCIDRAFT_134579</name>
</gene>